<dbReference type="AlphaFoldDB" id="A0AAV1H3Y3"/>
<reference evidence="1" key="1">
    <citation type="submission" date="2023-08" db="EMBL/GenBank/DDBJ databases">
        <authorList>
            <person name="Alioto T."/>
            <person name="Alioto T."/>
            <person name="Gomez Garrido J."/>
        </authorList>
    </citation>
    <scope>NUCLEOTIDE SEQUENCE</scope>
</reference>
<gene>
    <name evidence="1" type="ORF">XNOV1_A040283</name>
</gene>
<organism evidence="1 2">
    <name type="scientific">Xyrichtys novacula</name>
    <name type="common">Pearly razorfish</name>
    <name type="synonym">Hemipteronotus novacula</name>
    <dbReference type="NCBI Taxonomy" id="13765"/>
    <lineage>
        <taxon>Eukaryota</taxon>
        <taxon>Metazoa</taxon>
        <taxon>Chordata</taxon>
        <taxon>Craniata</taxon>
        <taxon>Vertebrata</taxon>
        <taxon>Euteleostomi</taxon>
        <taxon>Actinopterygii</taxon>
        <taxon>Neopterygii</taxon>
        <taxon>Teleostei</taxon>
        <taxon>Neoteleostei</taxon>
        <taxon>Acanthomorphata</taxon>
        <taxon>Eupercaria</taxon>
        <taxon>Labriformes</taxon>
        <taxon>Labridae</taxon>
        <taxon>Xyrichtys</taxon>
    </lineage>
</organism>
<accession>A0AAV1H3Y3</accession>
<keyword evidence="2" id="KW-1185">Reference proteome</keyword>
<evidence type="ECO:0000313" key="2">
    <source>
        <dbReference type="Proteomes" id="UP001178508"/>
    </source>
</evidence>
<protein>
    <submittedName>
        <fullName evidence="1">Uncharacterized protein</fullName>
    </submittedName>
</protein>
<sequence length="129" mass="14424">MGNALSVISSYQKRKPLPMHSKLLGDPEKRHLCAWAEDLQHGQTLSSSSVRVFVALLQDQAPMETSGRITFIGFMEAGLSGQQWYHPSVDLSSAPLTFDYVLALKRRRNKSHDLALFSRSHLISDRSLG</sequence>
<dbReference type="EMBL" id="OY660881">
    <property type="protein sequence ID" value="CAJ1079434.1"/>
    <property type="molecule type" value="Genomic_DNA"/>
</dbReference>
<evidence type="ECO:0000313" key="1">
    <source>
        <dbReference type="EMBL" id="CAJ1079434.1"/>
    </source>
</evidence>
<name>A0AAV1H3Y3_XYRNO</name>
<dbReference type="Proteomes" id="UP001178508">
    <property type="component" value="Chromosome 18"/>
</dbReference>
<proteinExistence type="predicted"/>